<name>A0A0K1ERK2_CHOCO</name>
<proteinExistence type="predicted"/>
<dbReference type="KEGG" id="ccro:CMC5_077030"/>
<reference evidence="1 2" key="1">
    <citation type="submission" date="2015-07" db="EMBL/GenBank/DDBJ databases">
        <title>Genome analysis of myxobacterium Chondromyces crocatus Cm c5 reveals a high potential for natural compound synthesis and the genetic basis for the loss of fruiting body formation.</title>
        <authorList>
            <person name="Zaburannyi N."/>
            <person name="Bunk B."/>
            <person name="Maier J."/>
            <person name="Overmann J."/>
            <person name="Mueller R."/>
        </authorList>
    </citation>
    <scope>NUCLEOTIDE SEQUENCE [LARGE SCALE GENOMIC DNA]</scope>
    <source>
        <strain evidence="1 2">Cm c5</strain>
    </source>
</reference>
<dbReference type="EMBL" id="CP012159">
    <property type="protein sequence ID" value="AKT43471.1"/>
    <property type="molecule type" value="Genomic_DNA"/>
</dbReference>
<dbReference type="AlphaFoldDB" id="A0A0K1ERK2"/>
<evidence type="ECO:0000313" key="1">
    <source>
        <dbReference type="EMBL" id="AKT43471.1"/>
    </source>
</evidence>
<dbReference type="Proteomes" id="UP000067626">
    <property type="component" value="Chromosome"/>
</dbReference>
<protein>
    <recommendedName>
        <fullName evidence="3">Integron gene cassette protein</fullName>
    </recommendedName>
</protein>
<dbReference type="OrthoDB" id="679819at2"/>
<gene>
    <name evidence="1" type="ORF">CMC5_077030</name>
</gene>
<evidence type="ECO:0008006" key="3">
    <source>
        <dbReference type="Google" id="ProtNLM"/>
    </source>
</evidence>
<dbReference type="RefSeq" id="WP_050434933.1">
    <property type="nucleotide sequence ID" value="NZ_CP012159.1"/>
</dbReference>
<sequence length="126" mass="14480">MKSIVQADFMESEFEQYRGAEAMVWRYHATFRRIAISLSLPDRNEALYLVALGCRHIRGPFDWSNADIRIHTDSSPAFYDAPCRIVDEAARFELLCNGWGLVKALPEDFETSAENFLGRFPDDDVE</sequence>
<keyword evidence="2" id="KW-1185">Reference proteome</keyword>
<organism evidence="1 2">
    <name type="scientific">Chondromyces crocatus</name>
    <dbReference type="NCBI Taxonomy" id="52"/>
    <lineage>
        <taxon>Bacteria</taxon>
        <taxon>Pseudomonadati</taxon>
        <taxon>Myxococcota</taxon>
        <taxon>Polyangia</taxon>
        <taxon>Polyangiales</taxon>
        <taxon>Polyangiaceae</taxon>
        <taxon>Chondromyces</taxon>
    </lineage>
</organism>
<accession>A0A0K1ERK2</accession>
<evidence type="ECO:0000313" key="2">
    <source>
        <dbReference type="Proteomes" id="UP000067626"/>
    </source>
</evidence>